<reference evidence="2 3" key="1">
    <citation type="submission" date="2016-03" db="EMBL/GenBank/DDBJ databases">
        <title>Cyphomyrmex costatus WGS genome.</title>
        <authorList>
            <person name="Nygaard S."/>
            <person name="Hu H."/>
            <person name="Boomsma J."/>
            <person name="Zhang G."/>
        </authorList>
    </citation>
    <scope>NUCLEOTIDE SEQUENCE [LARGE SCALE GENOMIC DNA]</scope>
    <source>
        <strain evidence="2">MS0001</strain>
        <tissue evidence="2">Whole body</tissue>
    </source>
</reference>
<protein>
    <submittedName>
        <fullName evidence="2">Uncharacterized protein</fullName>
    </submittedName>
</protein>
<gene>
    <name evidence="2" type="ORF">ALC62_04998</name>
</gene>
<evidence type="ECO:0000313" key="3">
    <source>
        <dbReference type="Proteomes" id="UP000078542"/>
    </source>
</evidence>
<accession>A0A195CUN4</accession>
<evidence type="ECO:0000256" key="1">
    <source>
        <dbReference type="SAM" id="MobiDB-lite"/>
    </source>
</evidence>
<sequence>MKSEEWGTRIRDGWLGWCCGVSRGAQEDDGGSRRIQGIGGGEPRWRRMMVVKKQFKATRASRRTTATGLDGTGWEDSIVNGGSQRRTTRRYFRMAPSEGTKGAVGGEPPLPPWQRVCLHAARNRLESKRKETE</sequence>
<proteinExistence type="predicted"/>
<evidence type="ECO:0000313" key="2">
    <source>
        <dbReference type="EMBL" id="KYN04232.1"/>
    </source>
</evidence>
<keyword evidence="3" id="KW-1185">Reference proteome</keyword>
<dbReference type="AlphaFoldDB" id="A0A195CUN4"/>
<organism evidence="2 3">
    <name type="scientific">Cyphomyrmex costatus</name>
    <dbReference type="NCBI Taxonomy" id="456900"/>
    <lineage>
        <taxon>Eukaryota</taxon>
        <taxon>Metazoa</taxon>
        <taxon>Ecdysozoa</taxon>
        <taxon>Arthropoda</taxon>
        <taxon>Hexapoda</taxon>
        <taxon>Insecta</taxon>
        <taxon>Pterygota</taxon>
        <taxon>Neoptera</taxon>
        <taxon>Endopterygota</taxon>
        <taxon>Hymenoptera</taxon>
        <taxon>Apocrita</taxon>
        <taxon>Aculeata</taxon>
        <taxon>Formicoidea</taxon>
        <taxon>Formicidae</taxon>
        <taxon>Myrmicinae</taxon>
        <taxon>Cyphomyrmex</taxon>
    </lineage>
</organism>
<dbReference type="EMBL" id="KQ977279">
    <property type="protein sequence ID" value="KYN04232.1"/>
    <property type="molecule type" value="Genomic_DNA"/>
</dbReference>
<feature type="region of interest" description="Disordered" evidence="1">
    <location>
        <begin position="56"/>
        <end position="86"/>
    </location>
</feature>
<dbReference type="Proteomes" id="UP000078542">
    <property type="component" value="Unassembled WGS sequence"/>
</dbReference>
<name>A0A195CUN4_9HYME</name>